<sequence length="145" mass="16752">MTALKFTGKIQGKVVQYLLDSICYSGQACSEKNFLFTKLSDHARISCQLNLLGVQNQKEHRISWSMMNAYNLNQEAALKCKIQSKKATSNQKDYLFELKENERLNYEIAYIFQSTKLHVGLPKYKKNGNSSFFKKGSWHLQMLQA</sequence>
<protein>
    <submittedName>
        <fullName evidence="1">Uncharacterized protein</fullName>
    </submittedName>
</protein>
<proteinExistence type="predicted"/>
<evidence type="ECO:0000313" key="2">
    <source>
        <dbReference type="Proteomes" id="UP000683925"/>
    </source>
</evidence>
<dbReference type="EMBL" id="CAJJDP010000054">
    <property type="protein sequence ID" value="CAD8170064.1"/>
    <property type="molecule type" value="Genomic_DNA"/>
</dbReference>
<name>A0A8S1V021_PAROT</name>
<gene>
    <name evidence="1" type="ORF">POCTA_138.1.T0540277</name>
</gene>
<organism evidence="1 2">
    <name type="scientific">Paramecium octaurelia</name>
    <dbReference type="NCBI Taxonomy" id="43137"/>
    <lineage>
        <taxon>Eukaryota</taxon>
        <taxon>Sar</taxon>
        <taxon>Alveolata</taxon>
        <taxon>Ciliophora</taxon>
        <taxon>Intramacronucleata</taxon>
        <taxon>Oligohymenophorea</taxon>
        <taxon>Peniculida</taxon>
        <taxon>Parameciidae</taxon>
        <taxon>Paramecium</taxon>
    </lineage>
</organism>
<dbReference type="Proteomes" id="UP000683925">
    <property type="component" value="Unassembled WGS sequence"/>
</dbReference>
<reference evidence="1" key="1">
    <citation type="submission" date="2021-01" db="EMBL/GenBank/DDBJ databases">
        <authorList>
            <consortium name="Genoscope - CEA"/>
            <person name="William W."/>
        </authorList>
    </citation>
    <scope>NUCLEOTIDE SEQUENCE</scope>
</reference>
<accession>A0A8S1V021</accession>
<keyword evidence="2" id="KW-1185">Reference proteome</keyword>
<dbReference type="AlphaFoldDB" id="A0A8S1V021"/>
<comment type="caution">
    <text evidence="1">The sequence shown here is derived from an EMBL/GenBank/DDBJ whole genome shotgun (WGS) entry which is preliminary data.</text>
</comment>
<evidence type="ECO:0000313" key="1">
    <source>
        <dbReference type="EMBL" id="CAD8170064.1"/>
    </source>
</evidence>